<feature type="non-terminal residue" evidence="2">
    <location>
        <position position="50"/>
    </location>
</feature>
<comment type="caution">
    <text evidence="2">The sequence shown here is derived from an EMBL/GenBank/DDBJ whole genome shotgun (WGS) entry which is preliminary data.</text>
</comment>
<feature type="compositionally biased region" description="Polar residues" evidence="1">
    <location>
        <begin position="1"/>
        <end position="16"/>
    </location>
</feature>
<proteinExistence type="predicted"/>
<dbReference type="EMBL" id="BGPR01023382">
    <property type="protein sequence ID" value="GBN90527.1"/>
    <property type="molecule type" value="Genomic_DNA"/>
</dbReference>
<keyword evidence="3" id="KW-1185">Reference proteome</keyword>
<accession>A0A4Y2SQQ4</accession>
<evidence type="ECO:0000256" key="1">
    <source>
        <dbReference type="SAM" id="MobiDB-lite"/>
    </source>
</evidence>
<gene>
    <name evidence="2" type="ORF">AVEN_187412_1</name>
</gene>
<feature type="region of interest" description="Disordered" evidence="1">
    <location>
        <begin position="1"/>
        <end position="25"/>
    </location>
</feature>
<name>A0A4Y2SQQ4_ARAVE</name>
<dbReference type="Proteomes" id="UP000499080">
    <property type="component" value="Unassembled WGS sequence"/>
</dbReference>
<protein>
    <submittedName>
        <fullName evidence="2">Uncharacterized protein</fullName>
    </submittedName>
</protein>
<reference evidence="2 3" key="1">
    <citation type="journal article" date="2019" name="Sci. Rep.">
        <title>Orb-weaving spider Araneus ventricosus genome elucidates the spidroin gene catalogue.</title>
        <authorList>
            <person name="Kono N."/>
            <person name="Nakamura H."/>
            <person name="Ohtoshi R."/>
            <person name="Moran D.A.P."/>
            <person name="Shinohara A."/>
            <person name="Yoshida Y."/>
            <person name="Fujiwara M."/>
            <person name="Mori M."/>
            <person name="Tomita M."/>
            <person name="Arakawa K."/>
        </authorList>
    </citation>
    <scope>NUCLEOTIDE SEQUENCE [LARGE SCALE GENOMIC DNA]</scope>
</reference>
<evidence type="ECO:0000313" key="3">
    <source>
        <dbReference type="Proteomes" id="UP000499080"/>
    </source>
</evidence>
<sequence>MACGGWNSTWTDIGTKNQRDPQRGYRKEQCLAGHKENECDSDSEEEASTD</sequence>
<dbReference type="AlphaFoldDB" id="A0A4Y2SQQ4"/>
<evidence type="ECO:0000313" key="2">
    <source>
        <dbReference type="EMBL" id="GBN90527.1"/>
    </source>
</evidence>
<organism evidence="2 3">
    <name type="scientific">Araneus ventricosus</name>
    <name type="common">Orbweaver spider</name>
    <name type="synonym">Epeira ventricosa</name>
    <dbReference type="NCBI Taxonomy" id="182803"/>
    <lineage>
        <taxon>Eukaryota</taxon>
        <taxon>Metazoa</taxon>
        <taxon>Ecdysozoa</taxon>
        <taxon>Arthropoda</taxon>
        <taxon>Chelicerata</taxon>
        <taxon>Arachnida</taxon>
        <taxon>Araneae</taxon>
        <taxon>Araneomorphae</taxon>
        <taxon>Entelegynae</taxon>
        <taxon>Araneoidea</taxon>
        <taxon>Araneidae</taxon>
        <taxon>Araneus</taxon>
    </lineage>
</organism>